<dbReference type="Pfam" id="PF00483">
    <property type="entry name" value="NTP_transferase"/>
    <property type="match status" value="1"/>
</dbReference>
<comment type="caution">
    <text evidence="9">The sequence shown here is derived from an EMBL/GenBank/DDBJ whole genome shotgun (WGS) entry which is preliminary data.</text>
</comment>
<evidence type="ECO:0000256" key="3">
    <source>
        <dbReference type="ARBA" id="ARBA00012415"/>
    </source>
</evidence>
<dbReference type="PANTHER" id="PTHR43197:SF1">
    <property type="entry name" value="UTP--GLUCOSE-1-PHOSPHATE URIDYLYLTRANSFERASE"/>
    <property type="match status" value="1"/>
</dbReference>
<feature type="domain" description="Nucleotidyl transferase" evidence="8">
    <location>
        <begin position="5"/>
        <end position="267"/>
    </location>
</feature>
<evidence type="ECO:0000313" key="9">
    <source>
        <dbReference type="EMBL" id="TLQ05879.1"/>
    </source>
</evidence>
<protein>
    <recommendedName>
        <fullName evidence="3 7">UTP--glucose-1-phosphate uridylyltransferase</fullName>
        <ecNumber evidence="3 7">2.7.7.9</ecNumber>
    </recommendedName>
    <alternativeName>
        <fullName evidence="7">UDP-glucose pyrophosphorylase</fullName>
    </alternativeName>
</protein>
<dbReference type="NCBIfam" id="TIGR01099">
    <property type="entry name" value="galU"/>
    <property type="match status" value="1"/>
</dbReference>
<evidence type="ECO:0000256" key="5">
    <source>
        <dbReference type="ARBA" id="ARBA00022695"/>
    </source>
</evidence>
<dbReference type="AlphaFoldDB" id="A0A5R9BYU1"/>
<dbReference type="EC" id="2.7.7.9" evidence="3 7"/>
<sequence>MKVRKAVIPAAGLGTRFLPATKAMPKEMLPIVDTPTIQYIIQEAIDSGIEEILIITGKSKRAIEDHFDKNVELELELEKKANEELLKVVRDITDLVDIHYIRQKEAKGLGHAISCARTFVGNEPFAVMLGDDVVYNEGKQCLKQMIEVYDQYQTSVLGVQTVKDEDLCKYGIVDGAKVEDRVYTVKGLVEKPAVDEAPSNVAILGRYIINPGIFDILAETKPGKGGEIQLTDALKELALQEDMYAYDFIGKRYDVGNKQGFLEATVETALRRSDLRDEFLQYLVGVVENEVGSLAEVAVGREE</sequence>
<dbReference type="EMBL" id="VBTE01000047">
    <property type="protein sequence ID" value="TLQ05879.1"/>
    <property type="molecule type" value="Genomic_DNA"/>
</dbReference>
<dbReference type="OrthoDB" id="9803871at2"/>
<evidence type="ECO:0000256" key="7">
    <source>
        <dbReference type="RuleBase" id="RU361259"/>
    </source>
</evidence>
<organism evidence="9 10">
    <name type="scientific">Marinilactibacillus psychrotolerans</name>
    <dbReference type="NCBI Taxonomy" id="191770"/>
    <lineage>
        <taxon>Bacteria</taxon>
        <taxon>Bacillati</taxon>
        <taxon>Bacillota</taxon>
        <taxon>Bacilli</taxon>
        <taxon>Lactobacillales</taxon>
        <taxon>Carnobacteriaceae</taxon>
        <taxon>Marinilactibacillus</taxon>
    </lineage>
</organism>
<evidence type="ECO:0000256" key="4">
    <source>
        <dbReference type="ARBA" id="ARBA00022679"/>
    </source>
</evidence>
<reference evidence="9 10" key="1">
    <citation type="submission" date="2019-05" db="EMBL/GenBank/DDBJ databases">
        <title>The metagenome of a microbial culture collection derived from dairy environment covers the genomic content of the human microbiome.</title>
        <authorList>
            <person name="Roder T."/>
            <person name="Wuthrich D."/>
            <person name="Sattari Z."/>
            <person name="Von Ah U."/>
            <person name="Bar C."/>
            <person name="Ronchi F."/>
            <person name="Macpherson A.J."/>
            <person name="Ganal-Vonarburg S.C."/>
            <person name="Bruggmann R."/>
            <person name="Vergeres G."/>
        </authorList>
    </citation>
    <scope>NUCLEOTIDE SEQUENCE [LARGE SCALE GENOMIC DNA]</scope>
    <source>
        <strain evidence="9 10">FAM 24235</strain>
    </source>
</reference>
<accession>A0A5R9BYU1</accession>
<keyword evidence="5 7" id="KW-0548">Nucleotidyltransferase</keyword>
<evidence type="ECO:0000313" key="10">
    <source>
        <dbReference type="Proteomes" id="UP000307201"/>
    </source>
</evidence>
<name>A0A5R9BYU1_9LACT</name>
<keyword evidence="4 7" id="KW-0808">Transferase</keyword>
<dbReference type="GO" id="GO:0006011">
    <property type="term" value="P:UDP-alpha-D-glucose metabolic process"/>
    <property type="evidence" value="ECO:0007669"/>
    <property type="project" value="InterPro"/>
</dbReference>
<dbReference type="UniPathway" id="UPA00215"/>
<comment type="similarity">
    <text evidence="2 7">Belongs to the UDPGP type 2 family.</text>
</comment>
<dbReference type="RefSeq" id="WP_138472905.1">
    <property type="nucleotide sequence ID" value="NZ_JBGQQG010000075.1"/>
</dbReference>
<dbReference type="InterPro" id="IPR005835">
    <property type="entry name" value="NTP_transferase_dom"/>
</dbReference>
<dbReference type="GO" id="GO:0003983">
    <property type="term" value="F:UTP:glucose-1-phosphate uridylyltransferase activity"/>
    <property type="evidence" value="ECO:0007669"/>
    <property type="project" value="UniProtKB-EC"/>
</dbReference>
<gene>
    <name evidence="9" type="primary">galU</name>
    <name evidence="9" type="ORF">FEZ48_11880</name>
</gene>
<comment type="catalytic activity">
    <reaction evidence="6 7">
        <text>alpha-D-glucose 1-phosphate + UTP + H(+) = UDP-alpha-D-glucose + diphosphate</text>
        <dbReference type="Rhea" id="RHEA:19889"/>
        <dbReference type="ChEBI" id="CHEBI:15378"/>
        <dbReference type="ChEBI" id="CHEBI:33019"/>
        <dbReference type="ChEBI" id="CHEBI:46398"/>
        <dbReference type="ChEBI" id="CHEBI:58601"/>
        <dbReference type="ChEBI" id="CHEBI:58885"/>
        <dbReference type="EC" id="2.7.7.9"/>
    </reaction>
</comment>
<dbReference type="Proteomes" id="UP000307201">
    <property type="component" value="Unassembled WGS sequence"/>
</dbReference>
<evidence type="ECO:0000256" key="2">
    <source>
        <dbReference type="ARBA" id="ARBA00006890"/>
    </source>
</evidence>
<dbReference type="SUPFAM" id="SSF53448">
    <property type="entry name" value="Nucleotide-diphospho-sugar transferases"/>
    <property type="match status" value="1"/>
</dbReference>
<dbReference type="InterPro" id="IPR029044">
    <property type="entry name" value="Nucleotide-diphossugar_trans"/>
</dbReference>
<evidence type="ECO:0000256" key="1">
    <source>
        <dbReference type="ARBA" id="ARBA00005136"/>
    </source>
</evidence>
<dbReference type="PANTHER" id="PTHR43197">
    <property type="entry name" value="UTP--GLUCOSE-1-PHOSPHATE URIDYLYLTRANSFERASE"/>
    <property type="match status" value="1"/>
</dbReference>
<comment type="pathway">
    <text evidence="1">Carbohydrate metabolism; nucleotide-sugar metabolism.</text>
</comment>
<dbReference type="InterPro" id="IPR005771">
    <property type="entry name" value="GalU_uridylyltTrfase_bac/arc"/>
</dbReference>
<evidence type="ECO:0000259" key="8">
    <source>
        <dbReference type="Pfam" id="PF00483"/>
    </source>
</evidence>
<proteinExistence type="inferred from homology"/>
<evidence type="ECO:0000256" key="6">
    <source>
        <dbReference type="ARBA" id="ARBA00048128"/>
    </source>
</evidence>
<dbReference type="CDD" id="cd02541">
    <property type="entry name" value="UGPase_prokaryotic"/>
    <property type="match status" value="1"/>
</dbReference>
<dbReference type="Gene3D" id="3.90.550.10">
    <property type="entry name" value="Spore Coat Polysaccharide Biosynthesis Protein SpsA, Chain A"/>
    <property type="match status" value="1"/>
</dbReference>